<dbReference type="SMART" id="SM00671">
    <property type="entry name" value="SEL1"/>
    <property type="match status" value="4"/>
</dbReference>
<dbReference type="Gene3D" id="6.10.140.2220">
    <property type="match status" value="1"/>
</dbReference>
<reference evidence="7 8" key="1">
    <citation type="submission" date="2024-08" db="EMBL/GenBank/DDBJ databases">
        <authorList>
            <person name="Cucini C."/>
            <person name="Frati F."/>
        </authorList>
    </citation>
    <scope>NUCLEOTIDE SEQUENCE [LARGE SCALE GENOMIC DNA]</scope>
</reference>
<keyword evidence="8" id="KW-1185">Reference proteome</keyword>
<name>A0ABP1QMC5_9HEXA</name>
<dbReference type="Pfam" id="PF01753">
    <property type="entry name" value="zf-MYND"/>
    <property type="match status" value="1"/>
</dbReference>
<dbReference type="Proteomes" id="UP001642540">
    <property type="component" value="Unassembled WGS sequence"/>
</dbReference>
<dbReference type="Gene3D" id="1.25.40.10">
    <property type="entry name" value="Tetratricopeptide repeat domain"/>
    <property type="match status" value="2"/>
</dbReference>
<protein>
    <recommendedName>
        <fullName evidence="6">MYND-type domain-containing protein</fullName>
    </recommendedName>
</protein>
<dbReference type="PROSITE" id="PS01360">
    <property type="entry name" value="ZF_MYND_1"/>
    <property type="match status" value="1"/>
</dbReference>
<evidence type="ECO:0000256" key="4">
    <source>
        <dbReference type="ARBA" id="ARBA00038101"/>
    </source>
</evidence>
<dbReference type="PANTHER" id="PTHR11102:SF160">
    <property type="entry name" value="ERAD-ASSOCIATED E3 UBIQUITIN-PROTEIN LIGASE COMPONENT HRD3"/>
    <property type="match status" value="1"/>
</dbReference>
<dbReference type="Pfam" id="PF08238">
    <property type="entry name" value="Sel1"/>
    <property type="match status" value="4"/>
</dbReference>
<evidence type="ECO:0000256" key="3">
    <source>
        <dbReference type="ARBA" id="ARBA00022833"/>
    </source>
</evidence>
<proteinExistence type="inferred from homology"/>
<dbReference type="InterPro" id="IPR011990">
    <property type="entry name" value="TPR-like_helical_dom_sf"/>
</dbReference>
<dbReference type="EMBL" id="CAXLJM020000039">
    <property type="protein sequence ID" value="CAL8107747.1"/>
    <property type="molecule type" value="Genomic_DNA"/>
</dbReference>
<comment type="caution">
    <text evidence="7">The sequence shown here is derived from an EMBL/GenBank/DDBJ whole genome shotgun (WGS) entry which is preliminary data.</text>
</comment>
<organism evidence="7 8">
    <name type="scientific">Orchesella dallaii</name>
    <dbReference type="NCBI Taxonomy" id="48710"/>
    <lineage>
        <taxon>Eukaryota</taxon>
        <taxon>Metazoa</taxon>
        <taxon>Ecdysozoa</taxon>
        <taxon>Arthropoda</taxon>
        <taxon>Hexapoda</taxon>
        <taxon>Collembola</taxon>
        <taxon>Entomobryomorpha</taxon>
        <taxon>Entomobryoidea</taxon>
        <taxon>Orchesellidae</taxon>
        <taxon>Orchesellinae</taxon>
        <taxon>Orchesella</taxon>
    </lineage>
</organism>
<evidence type="ECO:0000313" key="8">
    <source>
        <dbReference type="Proteomes" id="UP001642540"/>
    </source>
</evidence>
<keyword evidence="1" id="KW-0479">Metal-binding</keyword>
<comment type="similarity">
    <text evidence="4">Belongs to the sel-1 family.</text>
</comment>
<dbReference type="SUPFAM" id="SSF81901">
    <property type="entry name" value="HCP-like"/>
    <property type="match status" value="1"/>
</dbReference>
<dbReference type="InterPro" id="IPR050767">
    <property type="entry name" value="Sel1_AlgK"/>
</dbReference>
<evidence type="ECO:0000313" key="7">
    <source>
        <dbReference type="EMBL" id="CAL8107747.1"/>
    </source>
</evidence>
<gene>
    <name evidence="7" type="ORF">ODALV1_LOCUS12760</name>
</gene>
<dbReference type="SUPFAM" id="SSF48452">
    <property type="entry name" value="TPR-like"/>
    <property type="match status" value="1"/>
</dbReference>
<keyword evidence="3" id="KW-0862">Zinc</keyword>
<dbReference type="PANTHER" id="PTHR11102">
    <property type="entry name" value="SEL-1-LIKE PROTEIN"/>
    <property type="match status" value="1"/>
</dbReference>
<evidence type="ECO:0000256" key="5">
    <source>
        <dbReference type="PROSITE-ProRule" id="PRU00134"/>
    </source>
</evidence>
<evidence type="ECO:0000256" key="2">
    <source>
        <dbReference type="ARBA" id="ARBA00022771"/>
    </source>
</evidence>
<evidence type="ECO:0000256" key="1">
    <source>
        <dbReference type="ARBA" id="ARBA00022723"/>
    </source>
</evidence>
<dbReference type="SUPFAM" id="SSF144232">
    <property type="entry name" value="HIT/MYND zinc finger-like"/>
    <property type="match status" value="1"/>
</dbReference>
<dbReference type="InterPro" id="IPR002893">
    <property type="entry name" value="Znf_MYND"/>
</dbReference>
<keyword evidence="2 5" id="KW-0863">Zinc-finger</keyword>
<accession>A0ABP1QMC5</accession>
<sequence length="817" mass="92616">MDKIAMEGASSGVEIELSKLTAESELLAMTNSTATEQRLLQEEEAMVAELAIEGQEHVFLAHKFSVGCTVTQDANEAFRLYKLGAEAGNAEAIFYYALCYATGKGVEKDYAMAYQIHLQAASLSPDFPGRKNLALKNYGVAQAQNAIGYMYENKVGLEQDFVLASIWYKRASDNGSGDGANNLGNLYFRGLGVPQNKRMAAYFWLRAVKLNVPEAANSIMLYYLSAMEPERAKEMFIIGKKLGNAKFSIRKTDEEFEQLYSSVKSKRDGLVEAISAFEKEHDFPISGMSFLDRVQREVSANTPEIINIFEKMYGKCSIKDFGVGFNNKYEVDLNLLKSKALGGSALAIEVLKTIVNADELVQLLEKDPLTEKDKLQSVQLFYDCSIMEVNTILFPPKAMKKLEKIVEKLFRQNKLADNSEMAMKTTFCHLALNFRPGKNVYYGIDLVLEALKRYPLNFAYYDLLSSLYGRVGDHAAGLYIVTKALEKFPENANLLFSRAIHLHLLKPVVEMDRKVVIEAYRQFLLKAPEDHRKYPDAYYAMATLSTDSMEINHYFNLGLEAETKILPCYLPYVSSKCKDIAKTEVQLCDIDKKAEELAISVNENEMKLTLLERKPYLNNPVRKELVISHRQANYDNRKMMETEGPNVSIQFGPSHVPKLIQKFSRRGRPRSITLGEMKTTKDDKIYKDRLIQLVIIEDPNFNSHSIEVIAEDENRDVTRLLVYNVGKTKEEIEKLGFGSKISIFNPYLSVEGEDSWIRNDDPKCIEFLGKKNKLCRFCGEEKACSACSKCKRAGYCSKDCQTFDVKKMKHKLICFPE</sequence>
<dbReference type="InterPro" id="IPR006597">
    <property type="entry name" value="Sel1-like"/>
</dbReference>
<evidence type="ECO:0000259" key="6">
    <source>
        <dbReference type="PROSITE" id="PS50865"/>
    </source>
</evidence>
<feature type="domain" description="MYND-type" evidence="6">
    <location>
        <begin position="775"/>
        <end position="814"/>
    </location>
</feature>
<dbReference type="PROSITE" id="PS50865">
    <property type="entry name" value="ZF_MYND_2"/>
    <property type="match status" value="1"/>
</dbReference>